<evidence type="ECO:0000259" key="16">
    <source>
        <dbReference type="PROSITE" id="PS50011"/>
    </source>
</evidence>
<dbReference type="PROSITE" id="PS51450">
    <property type="entry name" value="LRR"/>
    <property type="match status" value="1"/>
</dbReference>
<keyword evidence="5 15" id="KW-0732">Signal</keyword>
<dbReference type="SMART" id="SM00369">
    <property type="entry name" value="LRR_TYP"/>
    <property type="match status" value="6"/>
</dbReference>
<evidence type="ECO:0000256" key="12">
    <source>
        <dbReference type="ARBA" id="ARBA00023180"/>
    </source>
</evidence>
<evidence type="ECO:0000256" key="15">
    <source>
        <dbReference type="SAM" id="SignalP"/>
    </source>
</evidence>
<dbReference type="InterPro" id="IPR003591">
    <property type="entry name" value="Leu-rich_rpt_typical-subtyp"/>
</dbReference>
<dbReference type="GO" id="GO:0005886">
    <property type="term" value="C:plasma membrane"/>
    <property type="evidence" value="ECO:0007669"/>
    <property type="project" value="UniProtKB-SubCell"/>
</dbReference>
<dbReference type="Pfam" id="PF00069">
    <property type="entry name" value="Pkinase"/>
    <property type="match status" value="1"/>
</dbReference>
<evidence type="ECO:0000313" key="18">
    <source>
        <dbReference type="Proteomes" id="UP001418222"/>
    </source>
</evidence>
<keyword evidence="2" id="KW-1003">Cell membrane</keyword>
<dbReference type="GO" id="GO:0004674">
    <property type="term" value="F:protein serine/threonine kinase activity"/>
    <property type="evidence" value="ECO:0007669"/>
    <property type="project" value="UniProtKB-EC"/>
</dbReference>
<dbReference type="PRINTS" id="PR00019">
    <property type="entry name" value="LEURICHRPT"/>
</dbReference>
<feature type="signal peptide" evidence="15">
    <location>
        <begin position="1"/>
        <end position="20"/>
    </location>
</feature>
<feature type="domain" description="Protein kinase" evidence="16">
    <location>
        <begin position="680"/>
        <end position="953"/>
    </location>
</feature>
<dbReference type="InterPro" id="IPR032675">
    <property type="entry name" value="LRR_dom_sf"/>
</dbReference>
<protein>
    <submittedName>
        <fullName evidence="17">Eucine-rich repeat receptor-like protein kinase</fullName>
    </submittedName>
</protein>
<dbReference type="InterPro" id="IPR013210">
    <property type="entry name" value="LRR_N_plant-typ"/>
</dbReference>
<gene>
    <name evidence="17" type="ORF">KSP39_PZI013913</name>
</gene>
<evidence type="ECO:0000256" key="3">
    <source>
        <dbReference type="ARBA" id="ARBA00022614"/>
    </source>
</evidence>
<evidence type="ECO:0000256" key="2">
    <source>
        <dbReference type="ARBA" id="ARBA00022475"/>
    </source>
</evidence>
<dbReference type="Pfam" id="PF13855">
    <property type="entry name" value="LRR_8"/>
    <property type="match status" value="2"/>
</dbReference>
<dbReference type="GO" id="GO:0005524">
    <property type="term" value="F:ATP binding"/>
    <property type="evidence" value="ECO:0007669"/>
    <property type="project" value="UniProtKB-UniRule"/>
</dbReference>
<keyword evidence="6" id="KW-0677">Repeat</keyword>
<dbReference type="PANTHER" id="PTHR48053:SF22">
    <property type="entry name" value="MDIS1-INTERACTING RECEPTOR LIKE KINASE 2-LIKE"/>
    <property type="match status" value="1"/>
</dbReference>
<keyword evidence="18" id="KW-1185">Reference proteome</keyword>
<name>A0AAP0BDJ2_9ASPA</name>
<evidence type="ECO:0000256" key="5">
    <source>
        <dbReference type="ARBA" id="ARBA00022729"/>
    </source>
</evidence>
<dbReference type="PROSITE" id="PS50011">
    <property type="entry name" value="PROTEIN_KINASE_DOM"/>
    <property type="match status" value="1"/>
</dbReference>
<evidence type="ECO:0000256" key="1">
    <source>
        <dbReference type="ARBA" id="ARBA00004251"/>
    </source>
</evidence>
<evidence type="ECO:0000256" key="7">
    <source>
        <dbReference type="ARBA" id="ARBA00022741"/>
    </source>
</evidence>
<evidence type="ECO:0000313" key="17">
    <source>
        <dbReference type="EMBL" id="KAK8935892.1"/>
    </source>
</evidence>
<dbReference type="FunFam" id="3.80.10.10:FF:000275">
    <property type="entry name" value="Leucine-rich repeat receptor-like protein kinase"/>
    <property type="match status" value="1"/>
</dbReference>
<dbReference type="FunFam" id="1.10.510.10:FF:000267">
    <property type="entry name" value="probable LRR receptor-like serine/threonine-protein kinase IRK"/>
    <property type="match status" value="1"/>
</dbReference>
<dbReference type="InterPro" id="IPR051716">
    <property type="entry name" value="Plant_RL_S/T_kinase"/>
</dbReference>
<dbReference type="FunFam" id="3.30.200.20:FF:000295">
    <property type="entry name" value="probable LRR receptor-like serine/threonine-protein kinase IRK"/>
    <property type="match status" value="1"/>
</dbReference>
<keyword evidence="8 13" id="KW-0067">ATP-binding</keyword>
<accession>A0AAP0BDJ2</accession>
<comment type="caution">
    <text evidence="17">The sequence shown here is derived from an EMBL/GenBank/DDBJ whole genome shotgun (WGS) entry which is preliminary data.</text>
</comment>
<dbReference type="PANTHER" id="PTHR48053">
    <property type="entry name" value="LEUCINE RICH REPEAT FAMILY PROTEIN, EXPRESSED"/>
    <property type="match status" value="1"/>
</dbReference>
<dbReference type="InterPro" id="IPR011009">
    <property type="entry name" value="Kinase-like_dom_sf"/>
</dbReference>
<dbReference type="AlphaFoldDB" id="A0AAP0BDJ2"/>
<keyword evidence="3" id="KW-0433">Leucine-rich repeat</keyword>
<dbReference type="SUPFAM" id="SSF52058">
    <property type="entry name" value="L domain-like"/>
    <property type="match status" value="2"/>
</dbReference>
<comment type="subcellular location">
    <subcellularLocation>
        <location evidence="1">Cell membrane</location>
        <topology evidence="1">Single-pass type I membrane protein</topology>
    </subcellularLocation>
</comment>
<dbReference type="SUPFAM" id="SSF56112">
    <property type="entry name" value="Protein kinase-like (PK-like)"/>
    <property type="match status" value="1"/>
</dbReference>
<keyword evidence="11 17" id="KW-0675">Receptor</keyword>
<dbReference type="Gene3D" id="3.30.200.20">
    <property type="entry name" value="Phosphorylase Kinase, domain 1"/>
    <property type="match status" value="1"/>
</dbReference>
<evidence type="ECO:0000256" key="13">
    <source>
        <dbReference type="PROSITE-ProRule" id="PRU10141"/>
    </source>
</evidence>
<keyword evidence="9 14" id="KW-1133">Transmembrane helix</keyword>
<dbReference type="Pfam" id="PF08263">
    <property type="entry name" value="LRRNT_2"/>
    <property type="match status" value="1"/>
</dbReference>
<reference evidence="17 18" key="1">
    <citation type="journal article" date="2022" name="Nat. Plants">
        <title>Genomes of leafy and leafless Platanthera orchids illuminate the evolution of mycoheterotrophy.</title>
        <authorList>
            <person name="Li M.H."/>
            <person name="Liu K.W."/>
            <person name="Li Z."/>
            <person name="Lu H.C."/>
            <person name="Ye Q.L."/>
            <person name="Zhang D."/>
            <person name="Wang J.Y."/>
            <person name="Li Y.F."/>
            <person name="Zhong Z.M."/>
            <person name="Liu X."/>
            <person name="Yu X."/>
            <person name="Liu D.K."/>
            <person name="Tu X.D."/>
            <person name="Liu B."/>
            <person name="Hao Y."/>
            <person name="Liao X.Y."/>
            <person name="Jiang Y.T."/>
            <person name="Sun W.H."/>
            <person name="Chen J."/>
            <person name="Chen Y.Q."/>
            <person name="Ai Y."/>
            <person name="Zhai J.W."/>
            <person name="Wu S.S."/>
            <person name="Zhou Z."/>
            <person name="Hsiao Y.Y."/>
            <person name="Wu W.L."/>
            <person name="Chen Y.Y."/>
            <person name="Lin Y.F."/>
            <person name="Hsu J.L."/>
            <person name="Li C.Y."/>
            <person name="Wang Z.W."/>
            <person name="Zhao X."/>
            <person name="Zhong W.Y."/>
            <person name="Ma X.K."/>
            <person name="Ma L."/>
            <person name="Huang J."/>
            <person name="Chen G.Z."/>
            <person name="Huang M.Z."/>
            <person name="Huang L."/>
            <person name="Peng D.H."/>
            <person name="Luo Y.B."/>
            <person name="Zou S.Q."/>
            <person name="Chen S.P."/>
            <person name="Lan S."/>
            <person name="Tsai W.C."/>
            <person name="Van de Peer Y."/>
            <person name="Liu Z.J."/>
        </authorList>
    </citation>
    <scope>NUCLEOTIDE SEQUENCE [LARGE SCALE GENOMIC DNA]</scope>
    <source>
        <strain evidence="17">Lor287</strain>
    </source>
</reference>
<feature type="transmembrane region" description="Helical" evidence="14">
    <location>
        <begin position="600"/>
        <end position="626"/>
    </location>
</feature>
<dbReference type="FunFam" id="3.80.10.10:FF:000413">
    <property type="entry name" value="Inactive leucine-rich repeat receptor-like protein kinase"/>
    <property type="match status" value="1"/>
</dbReference>
<evidence type="ECO:0000256" key="14">
    <source>
        <dbReference type="SAM" id="Phobius"/>
    </source>
</evidence>
<proteinExistence type="predicted"/>
<keyword evidence="7 13" id="KW-0547">Nucleotide-binding</keyword>
<organism evidence="17 18">
    <name type="scientific">Platanthera zijinensis</name>
    <dbReference type="NCBI Taxonomy" id="2320716"/>
    <lineage>
        <taxon>Eukaryota</taxon>
        <taxon>Viridiplantae</taxon>
        <taxon>Streptophyta</taxon>
        <taxon>Embryophyta</taxon>
        <taxon>Tracheophyta</taxon>
        <taxon>Spermatophyta</taxon>
        <taxon>Magnoliopsida</taxon>
        <taxon>Liliopsida</taxon>
        <taxon>Asparagales</taxon>
        <taxon>Orchidaceae</taxon>
        <taxon>Orchidoideae</taxon>
        <taxon>Orchideae</taxon>
        <taxon>Orchidinae</taxon>
        <taxon>Platanthera</taxon>
    </lineage>
</organism>
<keyword evidence="10 14" id="KW-0472">Membrane</keyword>
<dbReference type="Gene3D" id="3.80.10.10">
    <property type="entry name" value="Ribonuclease Inhibitor"/>
    <property type="match status" value="4"/>
</dbReference>
<keyword evidence="17" id="KW-0808">Transferase</keyword>
<dbReference type="EMBL" id="JBBWWQ010000011">
    <property type="protein sequence ID" value="KAK8935892.1"/>
    <property type="molecule type" value="Genomic_DNA"/>
</dbReference>
<dbReference type="Gene3D" id="1.10.510.10">
    <property type="entry name" value="Transferase(Phosphotransferase) domain 1"/>
    <property type="match status" value="1"/>
</dbReference>
<evidence type="ECO:0000256" key="4">
    <source>
        <dbReference type="ARBA" id="ARBA00022692"/>
    </source>
</evidence>
<dbReference type="InterPro" id="IPR000719">
    <property type="entry name" value="Prot_kinase_dom"/>
</dbReference>
<sequence>MATRFLLFLSLILLPYTCKATDQSLNEDLLGLIVFKADLLDPQSKLSSWNEDDEEPCSWAGVNCNPQTRRVTELSLDGFGLSGKIDRGLLQLQSLRKLSLSLNNFSGSLNPDLTRLEGLHTIDLSDNVLSGPIPSNFFSQCRSLRNHFSGGIPATVGNCSTLASLNLSSNWISGNLPAELWSLNGLRVLDLSRNLLFGEIPSGINRLFNLRTMNLKNNLLSGRLPVDIGGCSLLRSLDLGGNYLSGGLPETMQRFTMCNYLSLESNNFSGQVPVWLGDMKNLQTVDLSNNRFSGQVPDSIGILQFLKRLNFSSNSLTGSLPESMANCRGLAEVDFSRNSLTGSLPPWLFEAGMKKILLSGNNLNGAITVSTAAEETLEVLDLSANMFSGVIPVGIGGLLSLQILNLSENLLTSSIPVEIFGRLKLLEVVDLSSNHLNGSIPQEIEAAVSLKDLKLERNSLTGEIPIQIGNCFGLTSLILSQNNLSGPIPLTLAKLTSLQILDLSHNGLTGKLPKLLSELPHLLSLNISHNLLSGEIPSGGLFNSIPSSSLSDNPDLCGSAVNRSCGIVLPKPIVLNPNSSSSISSPNSVLSPANLRHKKIILSISALIAIGAAVFITIGVITITLLNLRIRAVASSSAAALNISEGGYFSGSPATDPNSGSLVMFTGDDPEFSTGAHAILNKDCEVGRGGFGTVYKTILRDGRPVAIKKLAVSSLVKSRKDFEREIKKIGKTKHQNLVGLEGYYWTQSLQLLIYEFVSGESLSRHLHESSEVNCFSWQERFDIILGVARSLAYLHRHDIIHYNLKSCNVFIDAGSGEPKVADYGLAKLLPMLDRYVLSSKIQSALGYMAPEFACQEVKITEKCDVYGFGVLALEVITGRKPVEYMEDDVVVLCDVVRGALDEGRVAECLDGRLAGKFPVEEALPVVRLGLICTSQVPSNRPEMSEVVKILELIRCPQDGGVRSGIHECWLMITTQGKPHWDEPSTKASTIRMQDQIVFEQRFTEEQNSLRDMVVDVVGSEFD</sequence>
<dbReference type="Proteomes" id="UP001418222">
    <property type="component" value="Unassembled WGS sequence"/>
</dbReference>
<evidence type="ECO:0000256" key="9">
    <source>
        <dbReference type="ARBA" id="ARBA00022989"/>
    </source>
</evidence>
<keyword evidence="12" id="KW-0325">Glycoprotein</keyword>
<dbReference type="FunFam" id="3.80.10.10:FF:000402">
    <property type="entry name" value="Putative LRR receptor-like serine/threonine-protein kinase IRK"/>
    <property type="match status" value="1"/>
</dbReference>
<feature type="chain" id="PRO_5043025790" evidence="15">
    <location>
        <begin position="21"/>
        <end position="1022"/>
    </location>
</feature>
<evidence type="ECO:0000256" key="10">
    <source>
        <dbReference type="ARBA" id="ARBA00023136"/>
    </source>
</evidence>
<evidence type="ECO:0000256" key="6">
    <source>
        <dbReference type="ARBA" id="ARBA00022737"/>
    </source>
</evidence>
<keyword evidence="4 14" id="KW-0812">Transmembrane</keyword>
<evidence type="ECO:0000256" key="8">
    <source>
        <dbReference type="ARBA" id="ARBA00022840"/>
    </source>
</evidence>
<feature type="binding site" evidence="13">
    <location>
        <position position="709"/>
    </location>
    <ligand>
        <name>ATP</name>
        <dbReference type="ChEBI" id="CHEBI:30616"/>
    </ligand>
</feature>
<keyword evidence="17" id="KW-0418">Kinase</keyword>
<dbReference type="PROSITE" id="PS00107">
    <property type="entry name" value="PROTEIN_KINASE_ATP"/>
    <property type="match status" value="1"/>
</dbReference>
<dbReference type="Pfam" id="PF00560">
    <property type="entry name" value="LRR_1"/>
    <property type="match status" value="8"/>
</dbReference>
<dbReference type="InterPro" id="IPR017441">
    <property type="entry name" value="Protein_kinase_ATP_BS"/>
</dbReference>
<dbReference type="InterPro" id="IPR001611">
    <property type="entry name" value="Leu-rich_rpt"/>
</dbReference>
<evidence type="ECO:0000256" key="11">
    <source>
        <dbReference type="ARBA" id="ARBA00023170"/>
    </source>
</evidence>